<protein>
    <recommendedName>
        <fullName evidence="5">PGF-CTERM protein</fullName>
    </recommendedName>
</protein>
<reference evidence="3 4" key="1">
    <citation type="journal article" date="2019" name="Int. J. Syst. Evol. Microbiol.">
        <title>The Global Catalogue of Microorganisms (GCM) 10K type strain sequencing project: providing services to taxonomists for standard genome sequencing and annotation.</title>
        <authorList>
            <consortium name="The Broad Institute Genomics Platform"/>
            <consortium name="The Broad Institute Genome Sequencing Center for Infectious Disease"/>
            <person name="Wu L."/>
            <person name="Ma J."/>
        </authorList>
    </citation>
    <scope>NUCLEOTIDE SEQUENCE [LARGE SCALE GENOMIC DNA]</scope>
    <source>
        <strain evidence="3 4">GX26</strain>
    </source>
</reference>
<evidence type="ECO:0000256" key="2">
    <source>
        <dbReference type="SAM" id="Phobius"/>
    </source>
</evidence>
<gene>
    <name evidence="3" type="ORF">ACFQGB_05080</name>
</gene>
<dbReference type="EMBL" id="JBHSXN010000001">
    <property type="protein sequence ID" value="MFC6952228.1"/>
    <property type="molecule type" value="Genomic_DNA"/>
</dbReference>
<evidence type="ECO:0000256" key="1">
    <source>
        <dbReference type="SAM" id="MobiDB-lite"/>
    </source>
</evidence>
<dbReference type="RefSeq" id="WP_336349219.1">
    <property type="nucleotide sequence ID" value="NZ_JAZAQL010000001.1"/>
</dbReference>
<evidence type="ECO:0008006" key="5">
    <source>
        <dbReference type="Google" id="ProtNLM"/>
    </source>
</evidence>
<dbReference type="AlphaFoldDB" id="A0ABD5VCP1"/>
<feature type="transmembrane region" description="Helical" evidence="2">
    <location>
        <begin position="158"/>
        <end position="178"/>
    </location>
</feature>
<feature type="compositionally biased region" description="Polar residues" evidence="1">
    <location>
        <begin position="128"/>
        <end position="148"/>
    </location>
</feature>
<evidence type="ECO:0000313" key="3">
    <source>
        <dbReference type="EMBL" id="MFC6952228.1"/>
    </source>
</evidence>
<dbReference type="Proteomes" id="UP001596395">
    <property type="component" value="Unassembled WGS sequence"/>
</dbReference>
<proteinExistence type="predicted"/>
<keyword evidence="2" id="KW-0812">Transmembrane</keyword>
<accession>A0ABD5VCP1</accession>
<organism evidence="3 4">
    <name type="scientific">Halorubellus litoreus</name>
    <dbReference type="NCBI Taxonomy" id="755308"/>
    <lineage>
        <taxon>Archaea</taxon>
        <taxon>Methanobacteriati</taxon>
        <taxon>Methanobacteriota</taxon>
        <taxon>Stenosarchaea group</taxon>
        <taxon>Halobacteria</taxon>
        <taxon>Halobacteriales</taxon>
        <taxon>Halorubellaceae</taxon>
        <taxon>Halorubellus</taxon>
    </lineage>
</organism>
<keyword evidence="4" id="KW-1185">Reference proteome</keyword>
<name>A0ABD5VCP1_9EURY</name>
<keyword evidence="2" id="KW-0472">Membrane</keyword>
<feature type="compositionally biased region" description="Low complexity" evidence="1">
    <location>
        <begin position="83"/>
        <end position="100"/>
    </location>
</feature>
<keyword evidence="2" id="KW-1133">Transmembrane helix</keyword>
<feature type="region of interest" description="Disordered" evidence="1">
    <location>
        <begin position="1"/>
        <end position="153"/>
    </location>
</feature>
<comment type="caution">
    <text evidence="3">The sequence shown here is derived from an EMBL/GenBank/DDBJ whole genome shotgun (WGS) entry which is preliminary data.</text>
</comment>
<sequence length="179" mass="17582">MAIPRAFPTSGGGGTRLKEKDEDESNGPASSGDALRHAVGANATLNLGVDTDTGRATETLGSVGGGSTPGNTTGSAETEDDVTVTTFGGSTSTETIQETEQAVEEATNGLAFGDSDVDDIGSGEGVSNVDTTSENGGSSSQAQATTPNVPDAMNELPVSPAAAAAIGVGALGFLYVVVN</sequence>
<evidence type="ECO:0000313" key="4">
    <source>
        <dbReference type="Proteomes" id="UP001596395"/>
    </source>
</evidence>